<keyword evidence="5" id="KW-0067">ATP-binding</keyword>
<dbReference type="PANTHER" id="PTHR11584:SF369">
    <property type="entry name" value="MITOGEN-ACTIVATED PROTEIN KINASE KINASE KINASE 19-RELATED"/>
    <property type="match status" value="1"/>
</dbReference>
<evidence type="ECO:0000256" key="5">
    <source>
        <dbReference type="ARBA" id="ARBA00022840"/>
    </source>
</evidence>
<comment type="caution">
    <text evidence="7">The sequence shown here is derived from an EMBL/GenBank/DDBJ whole genome shotgun (WGS) entry which is preliminary data.</text>
</comment>
<feature type="domain" description="Protein kinase" evidence="6">
    <location>
        <begin position="1"/>
        <end position="136"/>
    </location>
</feature>
<evidence type="ECO:0000313" key="8">
    <source>
        <dbReference type="Proteomes" id="UP001140206"/>
    </source>
</evidence>
<dbReference type="SUPFAM" id="SSF56112">
    <property type="entry name" value="Protein kinase-like (PK-like)"/>
    <property type="match status" value="1"/>
</dbReference>
<reference evidence="7" key="1">
    <citation type="submission" date="2022-08" db="EMBL/GenBank/DDBJ databases">
        <authorList>
            <person name="Marques A."/>
        </authorList>
    </citation>
    <scope>NUCLEOTIDE SEQUENCE</scope>
    <source>
        <strain evidence="7">RhyPub2mFocal</strain>
        <tissue evidence="7">Leaves</tissue>
    </source>
</reference>
<dbReference type="Pfam" id="PF00069">
    <property type="entry name" value="Pkinase"/>
    <property type="match status" value="1"/>
</dbReference>
<dbReference type="InterPro" id="IPR008266">
    <property type="entry name" value="Tyr_kinase_AS"/>
</dbReference>
<dbReference type="Gene3D" id="1.10.510.10">
    <property type="entry name" value="Transferase(Phosphotransferase) domain 1"/>
    <property type="match status" value="1"/>
</dbReference>
<dbReference type="PANTHER" id="PTHR11584">
    <property type="entry name" value="SERINE/THREONINE PROTEIN KINASE"/>
    <property type="match status" value="1"/>
</dbReference>
<keyword evidence="3" id="KW-0547">Nucleotide-binding</keyword>
<keyword evidence="1" id="KW-0723">Serine/threonine-protein kinase</keyword>
<accession>A0AAV8EJ74</accession>
<dbReference type="EMBL" id="JAMFTS010000003">
    <property type="protein sequence ID" value="KAJ4781490.1"/>
    <property type="molecule type" value="Genomic_DNA"/>
</dbReference>
<evidence type="ECO:0000256" key="2">
    <source>
        <dbReference type="ARBA" id="ARBA00022679"/>
    </source>
</evidence>
<name>A0AAV8EJ74_9POAL</name>
<evidence type="ECO:0000313" key="7">
    <source>
        <dbReference type="EMBL" id="KAJ4781490.1"/>
    </source>
</evidence>
<evidence type="ECO:0000256" key="4">
    <source>
        <dbReference type="ARBA" id="ARBA00022777"/>
    </source>
</evidence>
<evidence type="ECO:0000256" key="1">
    <source>
        <dbReference type="ARBA" id="ARBA00022527"/>
    </source>
</evidence>
<keyword evidence="4 7" id="KW-0418">Kinase</keyword>
<organism evidence="7 8">
    <name type="scientific">Rhynchospora pubera</name>
    <dbReference type="NCBI Taxonomy" id="906938"/>
    <lineage>
        <taxon>Eukaryota</taxon>
        <taxon>Viridiplantae</taxon>
        <taxon>Streptophyta</taxon>
        <taxon>Embryophyta</taxon>
        <taxon>Tracheophyta</taxon>
        <taxon>Spermatophyta</taxon>
        <taxon>Magnoliopsida</taxon>
        <taxon>Liliopsida</taxon>
        <taxon>Poales</taxon>
        <taxon>Cyperaceae</taxon>
        <taxon>Cyperoideae</taxon>
        <taxon>Rhynchosporeae</taxon>
        <taxon>Rhynchospora</taxon>
    </lineage>
</organism>
<keyword evidence="2" id="KW-0808">Transferase</keyword>
<dbReference type="PROSITE" id="PS50011">
    <property type="entry name" value="PROTEIN_KINASE_DOM"/>
    <property type="match status" value="1"/>
</dbReference>
<protein>
    <submittedName>
        <fullName evidence="7">Protein kinase family protein</fullName>
    </submittedName>
</protein>
<sequence length="136" mass="15790">MKKGSSELENEVSILSRLRHKFIVGYWRCSKAKWTIDILYEYIHGSSIRNMYVENRFDKNKILKALRYLHKNNVVHRDLSCSNILLDDKGVVKVVGFHFAQEIEGEKEIGEWIRWAAPEILIPKESIVGRSAIFGA</sequence>
<dbReference type="GO" id="GO:0004674">
    <property type="term" value="F:protein serine/threonine kinase activity"/>
    <property type="evidence" value="ECO:0007669"/>
    <property type="project" value="UniProtKB-KW"/>
</dbReference>
<evidence type="ECO:0000256" key="3">
    <source>
        <dbReference type="ARBA" id="ARBA00022741"/>
    </source>
</evidence>
<dbReference type="Proteomes" id="UP001140206">
    <property type="component" value="Chromosome 3"/>
</dbReference>
<dbReference type="AlphaFoldDB" id="A0AAV8EJ74"/>
<dbReference type="InterPro" id="IPR000719">
    <property type="entry name" value="Prot_kinase_dom"/>
</dbReference>
<gene>
    <name evidence="7" type="ORF">LUZ62_065747</name>
</gene>
<proteinExistence type="predicted"/>
<dbReference type="GO" id="GO:0005524">
    <property type="term" value="F:ATP binding"/>
    <property type="evidence" value="ECO:0007669"/>
    <property type="project" value="UniProtKB-KW"/>
</dbReference>
<dbReference type="InterPro" id="IPR011009">
    <property type="entry name" value="Kinase-like_dom_sf"/>
</dbReference>
<dbReference type="PROSITE" id="PS00109">
    <property type="entry name" value="PROTEIN_KINASE_TYR"/>
    <property type="match status" value="1"/>
</dbReference>
<evidence type="ECO:0000259" key="6">
    <source>
        <dbReference type="PROSITE" id="PS50011"/>
    </source>
</evidence>
<keyword evidence="8" id="KW-1185">Reference proteome</keyword>